<feature type="compositionally biased region" description="Polar residues" evidence="1">
    <location>
        <begin position="402"/>
        <end position="421"/>
    </location>
</feature>
<protein>
    <submittedName>
        <fullName evidence="3">Uncharacterized protein</fullName>
    </submittedName>
</protein>
<keyword evidence="2" id="KW-0472">Membrane</keyword>
<evidence type="ECO:0000313" key="3">
    <source>
        <dbReference type="EMBL" id="TGJ85749.1"/>
    </source>
</evidence>
<evidence type="ECO:0000256" key="1">
    <source>
        <dbReference type="SAM" id="MobiDB-lite"/>
    </source>
</evidence>
<feature type="compositionally biased region" description="Polar residues" evidence="1">
    <location>
        <begin position="535"/>
        <end position="555"/>
    </location>
</feature>
<reference evidence="3 4" key="1">
    <citation type="submission" date="2019-03" db="EMBL/GenBank/DDBJ databases">
        <title>Draft genome sequence of Xylaria hypoxylon DSM 108379, a ubiquitous saprotrophic-parasitic fungi on hardwood.</title>
        <authorList>
            <person name="Buettner E."/>
            <person name="Leonhardt S."/>
            <person name="Gebauer A.M."/>
            <person name="Liers C."/>
            <person name="Hofrichter M."/>
            <person name="Kellner H."/>
        </authorList>
    </citation>
    <scope>NUCLEOTIDE SEQUENCE [LARGE SCALE GENOMIC DNA]</scope>
    <source>
        <strain evidence="3 4">DSM 108379</strain>
    </source>
</reference>
<keyword evidence="2" id="KW-1133">Transmembrane helix</keyword>
<dbReference type="AlphaFoldDB" id="A0A4Z0YN69"/>
<feature type="compositionally biased region" description="Basic and acidic residues" evidence="1">
    <location>
        <begin position="175"/>
        <end position="190"/>
    </location>
</feature>
<feature type="transmembrane region" description="Helical" evidence="2">
    <location>
        <begin position="35"/>
        <end position="56"/>
    </location>
</feature>
<feature type="compositionally biased region" description="Polar residues" evidence="1">
    <location>
        <begin position="462"/>
        <end position="475"/>
    </location>
</feature>
<name>A0A4Z0YN69_9PEZI</name>
<dbReference type="Proteomes" id="UP000297716">
    <property type="component" value="Unassembled WGS sequence"/>
</dbReference>
<feature type="compositionally biased region" description="Polar residues" evidence="1">
    <location>
        <begin position="308"/>
        <end position="320"/>
    </location>
</feature>
<feature type="region of interest" description="Disordered" evidence="1">
    <location>
        <begin position="357"/>
        <end position="377"/>
    </location>
</feature>
<gene>
    <name evidence="3" type="ORF">E0Z10_g2984</name>
</gene>
<feature type="compositionally biased region" description="Basic and acidic residues" evidence="1">
    <location>
        <begin position="278"/>
        <end position="303"/>
    </location>
</feature>
<keyword evidence="2" id="KW-0812">Transmembrane</keyword>
<feature type="region of interest" description="Disordered" evidence="1">
    <location>
        <begin position="278"/>
        <end position="337"/>
    </location>
</feature>
<dbReference type="EMBL" id="SKBN01000039">
    <property type="protein sequence ID" value="TGJ85749.1"/>
    <property type="molecule type" value="Genomic_DNA"/>
</dbReference>
<dbReference type="OrthoDB" id="4760011at2759"/>
<feature type="region of interest" description="Disordered" evidence="1">
    <location>
        <begin position="989"/>
        <end position="1040"/>
    </location>
</feature>
<feature type="region of interest" description="Disordered" evidence="1">
    <location>
        <begin position="389"/>
        <end position="481"/>
    </location>
</feature>
<accession>A0A4Z0YN69</accession>
<comment type="caution">
    <text evidence="3">The sequence shown here is derived from an EMBL/GenBank/DDBJ whole genome shotgun (WGS) entry which is preliminary data.</text>
</comment>
<proteinExistence type="predicted"/>
<feature type="region of interest" description="Disordered" evidence="1">
    <location>
        <begin position="86"/>
        <end position="118"/>
    </location>
</feature>
<evidence type="ECO:0000313" key="4">
    <source>
        <dbReference type="Proteomes" id="UP000297716"/>
    </source>
</evidence>
<sequence>MSHLTITQARQTGISIYNLVSRSGASAITLSSGTIVAITIVGSVVLFLLIVGPILVHLAKRQGSHRAAACPVSSLSLAEHGHLVQNGNVHAPRRLRKKSVASEHAAYSGVKDTESERGGAEFTKHLSLPILPSVFSRPEIWRISGPLSGDASWDGGGGDRNGNASRNGPPSRGDSNVHGERMYGSPEKHRGYTIYQNRRKMSWIDEDALHGPRVSPKKNVKRKPSWLTGNELTRKLSRHLSFHRFGAPELARSPTLPCLETGQEREYVGRMPEEQLESLKTRNTENAHRSHESGAEIEIEPRFPVRQPLQQGGSLNSQPRPQRLPIPSAAPPNPYRHSHTAVNAAQRLAGQARVPSLDAGAKAQRHPRLQQSNTDAELQVILRRTAEKLEDGRRSARRQTLMIPTSSSSSILPDQTRQGPNQECGCGKGRARPGDMTPSPAKSQKSAPAAMTYSELEGCSPMIQQGPSQSGTPWQTHRRTHTRQISLVSQLSMLSEAGSMAATPSNRSSQAGESHTVLSTPNRIAQPSPSYPQHVLNSRPYSPASQQSSALSTVYSEDEDSPPTSVLKLGSVPEGRGEIGRATAQAWQVCDTFDGRRTWRDGEDRNDRGSQELRGIFQTVHDPQPPYIRRGTLGQILPNTAQDAVVSASTYEDGIKQPAARISPKAPSTFTLQDVEATPEDPFTTCRTPTRQKLQRLSQVFSPLPAELPGDIVSSSLHAMKPISETPTPSPSHRRVIPPPHRLRPAASSPTLGNYHDPQFQIQPPSREPSPVASESGLSSVYDSYRYSRYSDSLEGSQMLARLSNATILTVPPTEASPTETKWNEDIFPATSAKNRKDYRGLEGGEGAYRSARVSLNSAVLGAGAYTHFVGTLESSGVEDGSVQLGYTVKDTLSRSQPIRDISLSDASDLSGESAYSQDEDGRDKLGPLVPFYHATTASGKYGVGVTSTVAELRRMNSQVSCVSGYSTATTIIAGDVSPTLPALRGGGCSPGKKAADGGAKNYLSLGSSPTSKGGEDEDSYAESKRYDAGSGMDGNEKKMTPLGIMEDTVKSRSKGTNDGITVRRGDVRRSRRSTIVESYEQDLDRARHVFRESGGYNLQAISEVSKDSVGPRDLITHAAKLSQEDGRRSLMGLELYDNKGFLRSSLRSSLASQDLANYV</sequence>
<feature type="compositionally biased region" description="Low complexity" evidence="1">
    <location>
        <begin position="438"/>
        <end position="450"/>
    </location>
</feature>
<feature type="compositionally biased region" description="Polar residues" evidence="1">
    <location>
        <begin position="502"/>
        <end position="528"/>
    </location>
</feature>
<feature type="region of interest" description="Disordered" evidence="1">
    <location>
        <begin position="151"/>
        <end position="191"/>
    </location>
</feature>
<evidence type="ECO:0000256" key="2">
    <source>
        <dbReference type="SAM" id="Phobius"/>
    </source>
</evidence>
<feature type="region of interest" description="Disordered" evidence="1">
    <location>
        <begin position="496"/>
        <end position="573"/>
    </location>
</feature>
<keyword evidence="4" id="KW-1185">Reference proteome</keyword>
<feature type="region of interest" description="Disordered" evidence="1">
    <location>
        <begin position="721"/>
        <end position="777"/>
    </location>
</feature>
<organism evidence="3 4">
    <name type="scientific">Xylaria hypoxylon</name>
    <dbReference type="NCBI Taxonomy" id="37992"/>
    <lineage>
        <taxon>Eukaryota</taxon>
        <taxon>Fungi</taxon>
        <taxon>Dikarya</taxon>
        <taxon>Ascomycota</taxon>
        <taxon>Pezizomycotina</taxon>
        <taxon>Sordariomycetes</taxon>
        <taxon>Xylariomycetidae</taxon>
        <taxon>Xylariales</taxon>
        <taxon>Xylariaceae</taxon>
        <taxon>Xylaria</taxon>
    </lineage>
</organism>
<feature type="compositionally biased region" description="Basic residues" evidence="1">
    <location>
        <begin position="732"/>
        <end position="744"/>
    </location>
</feature>
<feature type="compositionally biased region" description="Pro residues" evidence="1">
    <location>
        <begin position="322"/>
        <end position="334"/>
    </location>
</feature>